<evidence type="ECO:0000313" key="3">
    <source>
        <dbReference type="Proteomes" id="UP001497525"/>
    </source>
</evidence>
<protein>
    <submittedName>
        <fullName evidence="2">Uncharacterized protein</fullName>
    </submittedName>
</protein>
<gene>
    <name evidence="2" type="ORF">CDAUBV1_LOCUS14014</name>
</gene>
<sequence length="72" mass="8420">MPQLSLKKWIPMERRKRPVQMKIESRKQSGSQGNEINVHPRVKASLSLYAALARSTNSRFLYTRNTKFQNLC</sequence>
<evidence type="ECO:0000256" key="1">
    <source>
        <dbReference type="SAM" id="MobiDB-lite"/>
    </source>
</evidence>
<accession>A0AAV2TP12</accession>
<comment type="caution">
    <text evidence="2">The sequence shown here is derived from an EMBL/GenBank/DDBJ whole genome shotgun (WGS) entry which is preliminary data.</text>
</comment>
<feature type="region of interest" description="Disordered" evidence="1">
    <location>
        <begin position="17"/>
        <end position="37"/>
    </location>
</feature>
<dbReference type="AlphaFoldDB" id="A0AAV2TP12"/>
<proteinExistence type="predicted"/>
<reference evidence="2" key="1">
    <citation type="submission" date="2024-06" db="EMBL/GenBank/DDBJ databases">
        <authorList>
            <person name="Liu X."/>
            <person name="Lenzi L."/>
            <person name="Haldenby T S."/>
            <person name="Uol C."/>
        </authorList>
    </citation>
    <scope>NUCLEOTIDE SEQUENCE</scope>
</reference>
<organism evidence="2 3">
    <name type="scientific">Calicophoron daubneyi</name>
    <name type="common">Rumen fluke</name>
    <name type="synonym">Paramphistomum daubneyi</name>
    <dbReference type="NCBI Taxonomy" id="300641"/>
    <lineage>
        <taxon>Eukaryota</taxon>
        <taxon>Metazoa</taxon>
        <taxon>Spiralia</taxon>
        <taxon>Lophotrochozoa</taxon>
        <taxon>Platyhelminthes</taxon>
        <taxon>Trematoda</taxon>
        <taxon>Digenea</taxon>
        <taxon>Plagiorchiida</taxon>
        <taxon>Pronocephalata</taxon>
        <taxon>Paramphistomoidea</taxon>
        <taxon>Paramphistomidae</taxon>
        <taxon>Calicophoron</taxon>
    </lineage>
</organism>
<dbReference type="Proteomes" id="UP001497525">
    <property type="component" value="Unassembled WGS sequence"/>
</dbReference>
<name>A0AAV2TP12_CALDB</name>
<dbReference type="EMBL" id="CAXLJL010000556">
    <property type="protein sequence ID" value="CAL5138953.1"/>
    <property type="molecule type" value="Genomic_DNA"/>
</dbReference>
<evidence type="ECO:0000313" key="2">
    <source>
        <dbReference type="EMBL" id="CAL5138953.1"/>
    </source>
</evidence>